<organism evidence="5 6">
    <name type="scientific">Luteolibacter arcticus</name>
    <dbReference type="NCBI Taxonomy" id="1581411"/>
    <lineage>
        <taxon>Bacteria</taxon>
        <taxon>Pseudomonadati</taxon>
        <taxon>Verrucomicrobiota</taxon>
        <taxon>Verrucomicrobiia</taxon>
        <taxon>Verrucomicrobiales</taxon>
        <taxon>Verrucomicrobiaceae</taxon>
        <taxon>Luteolibacter</taxon>
    </lineage>
</organism>
<reference evidence="5 6" key="1">
    <citation type="submission" date="2022-10" db="EMBL/GenBank/DDBJ databases">
        <title>Luteolibacter arcticus strain CCTCC AB 2014275, whole genome shotgun sequencing project.</title>
        <authorList>
            <person name="Zhao G."/>
            <person name="Shen L."/>
        </authorList>
    </citation>
    <scope>NUCLEOTIDE SEQUENCE [LARGE SCALE GENOMIC DNA]</scope>
    <source>
        <strain evidence="5 6">CCTCC AB 2014275</strain>
    </source>
</reference>
<evidence type="ECO:0000256" key="3">
    <source>
        <dbReference type="SAM" id="Coils"/>
    </source>
</evidence>
<evidence type="ECO:0000256" key="2">
    <source>
        <dbReference type="ARBA" id="ARBA00022729"/>
    </source>
</evidence>
<sequence>MLKIAFLAVLLFSSFATAQEARLRIASVDMNRLFDGYHRTETAIKEINIEQARILKQSNDRLVRIREIKDSLEKLIKQLEDPTLAESKKQQLQKQGSELRQEGIELERERKDFMTRRGQMLQERVTQQRQGLLAEVRKLVEEEAKAGDYDYVFDTSAVSNSGSSFVISSGSPDNLTDRLLTKLNDGAAKKEAVKPDTE</sequence>
<dbReference type="SUPFAM" id="SSF111384">
    <property type="entry name" value="OmpH-like"/>
    <property type="match status" value="1"/>
</dbReference>
<feature type="signal peptide" evidence="4">
    <location>
        <begin position="1"/>
        <end position="18"/>
    </location>
</feature>
<accession>A0ABT3GDF1</accession>
<comment type="similarity">
    <text evidence="1">Belongs to the Skp family.</text>
</comment>
<evidence type="ECO:0000256" key="1">
    <source>
        <dbReference type="ARBA" id="ARBA00009091"/>
    </source>
</evidence>
<dbReference type="SMART" id="SM00935">
    <property type="entry name" value="OmpH"/>
    <property type="match status" value="1"/>
</dbReference>
<dbReference type="Pfam" id="PF03938">
    <property type="entry name" value="OmpH"/>
    <property type="match status" value="1"/>
</dbReference>
<proteinExistence type="inferred from homology"/>
<gene>
    <name evidence="5" type="ORF">OKA05_02720</name>
</gene>
<keyword evidence="3" id="KW-0175">Coiled coil</keyword>
<dbReference type="RefSeq" id="WP_264485557.1">
    <property type="nucleotide sequence ID" value="NZ_JAPDDT010000001.1"/>
</dbReference>
<keyword evidence="2 4" id="KW-0732">Signal</keyword>
<name>A0ABT3GDF1_9BACT</name>
<dbReference type="InterPro" id="IPR024930">
    <property type="entry name" value="Skp_dom_sf"/>
</dbReference>
<dbReference type="PANTHER" id="PTHR35089">
    <property type="entry name" value="CHAPERONE PROTEIN SKP"/>
    <property type="match status" value="1"/>
</dbReference>
<dbReference type="InterPro" id="IPR005632">
    <property type="entry name" value="Chaperone_Skp"/>
</dbReference>
<dbReference type="Gene3D" id="3.30.910.20">
    <property type="entry name" value="Skp domain"/>
    <property type="match status" value="1"/>
</dbReference>
<dbReference type="PANTHER" id="PTHR35089:SF1">
    <property type="entry name" value="CHAPERONE PROTEIN SKP"/>
    <property type="match status" value="1"/>
</dbReference>
<comment type="caution">
    <text evidence="5">The sequence shown here is derived from an EMBL/GenBank/DDBJ whole genome shotgun (WGS) entry which is preliminary data.</text>
</comment>
<dbReference type="Proteomes" id="UP001320876">
    <property type="component" value="Unassembled WGS sequence"/>
</dbReference>
<protein>
    <submittedName>
        <fullName evidence="5">OmpH family outer membrane protein</fullName>
    </submittedName>
</protein>
<keyword evidence="6" id="KW-1185">Reference proteome</keyword>
<dbReference type="EMBL" id="JAPDDT010000001">
    <property type="protein sequence ID" value="MCW1921448.1"/>
    <property type="molecule type" value="Genomic_DNA"/>
</dbReference>
<evidence type="ECO:0000313" key="6">
    <source>
        <dbReference type="Proteomes" id="UP001320876"/>
    </source>
</evidence>
<feature type="coiled-coil region" evidence="3">
    <location>
        <begin position="55"/>
        <end position="142"/>
    </location>
</feature>
<evidence type="ECO:0000256" key="4">
    <source>
        <dbReference type="SAM" id="SignalP"/>
    </source>
</evidence>
<feature type="chain" id="PRO_5045525812" evidence="4">
    <location>
        <begin position="19"/>
        <end position="198"/>
    </location>
</feature>
<evidence type="ECO:0000313" key="5">
    <source>
        <dbReference type="EMBL" id="MCW1921448.1"/>
    </source>
</evidence>